<evidence type="ECO:0008006" key="4">
    <source>
        <dbReference type="Google" id="ProtNLM"/>
    </source>
</evidence>
<organism evidence="2 3">
    <name type="scientific">Candidatus Woesebacteria bacterium GW2011_GWB1_38_8</name>
    <dbReference type="NCBI Taxonomy" id="1618570"/>
    <lineage>
        <taxon>Bacteria</taxon>
        <taxon>Candidatus Woeseibacteriota</taxon>
    </lineage>
</organism>
<dbReference type="PANTHER" id="PTHR37309">
    <property type="entry name" value="SLR0284 PROTEIN"/>
    <property type="match status" value="1"/>
</dbReference>
<name>A0A0G0L4A6_9BACT</name>
<dbReference type="Proteomes" id="UP000034081">
    <property type="component" value="Unassembled WGS sequence"/>
</dbReference>
<reference evidence="2 3" key="1">
    <citation type="journal article" date="2015" name="Nature">
        <title>rRNA introns, odd ribosomes, and small enigmatic genomes across a large radiation of phyla.</title>
        <authorList>
            <person name="Brown C.T."/>
            <person name="Hug L.A."/>
            <person name="Thomas B.C."/>
            <person name="Sharon I."/>
            <person name="Castelle C.J."/>
            <person name="Singh A."/>
            <person name="Wilkins M.J."/>
            <person name="Williams K.H."/>
            <person name="Banfield J.F."/>
        </authorList>
    </citation>
    <scope>NUCLEOTIDE SEQUENCE [LARGE SCALE GENOMIC DNA]</scope>
</reference>
<keyword evidence="1" id="KW-0472">Membrane</keyword>
<feature type="transmembrane region" description="Helical" evidence="1">
    <location>
        <begin position="89"/>
        <end position="106"/>
    </location>
</feature>
<feature type="transmembrane region" description="Helical" evidence="1">
    <location>
        <begin position="53"/>
        <end position="77"/>
    </location>
</feature>
<dbReference type="EMBL" id="LBVL01000003">
    <property type="protein sequence ID" value="KKQ85852.1"/>
    <property type="molecule type" value="Genomic_DNA"/>
</dbReference>
<gene>
    <name evidence="2" type="ORF">UT08_C0003G0015</name>
</gene>
<dbReference type="PANTHER" id="PTHR37309:SF1">
    <property type="entry name" value="SLR0284 PROTEIN"/>
    <property type="match status" value="1"/>
</dbReference>
<protein>
    <recommendedName>
        <fullName evidence="4">Integral membrane protein</fullName>
    </recommendedName>
</protein>
<proteinExistence type="predicted"/>
<evidence type="ECO:0000313" key="2">
    <source>
        <dbReference type="EMBL" id="KKQ85852.1"/>
    </source>
</evidence>
<dbReference type="InterPro" id="IPR007165">
    <property type="entry name" value="Phage_holin_4_2"/>
</dbReference>
<accession>A0A0G0L4A6</accession>
<keyword evidence="1" id="KW-1133">Transmembrane helix</keyword>
<dbReference type="STRING" id="1618570.UT08_C0003G0015"/>
<dbReference type="Pfam" id="PF04020">
    <property type="entry name" value="Phage_holin_4_2"/>
    <property type="match status" value="1"/>
</dbReference>
<evidence type="ECO:0000256" key="1">
    <source>
        <dbReference type="SAM" id="Phobius"/>
    </source>
</evidence>
<feature type="transmembrane region" description="Helical" evidence="1">
    <location>
        <begin position="28"/>
        <end position="46"/>
    </location>
</feature>
<comment type="caution">
    <text evidence="2">The sequence shown here is derived from an EMBL/GenBank/DDBJ whole genome shotgun (WGS) entry which is preliminary data.</text>
</comment>
<dbReference type="AlphaFoldDB" id="A0A0G0L4A6"/>
<evidence type="ECO:0000313" key="3">
    <source>
        <dbReference type="Proteomes" id="UP000034081"/>
    </source>
</evidence>
<keyword evidence="1" id="KW-0812">Transmembrane</keyword>
<sequence>MKLLITLFLNIFALMVVSYLVPGFSFTDLWSILVAAVVIGVVNTFIKPILQIIFLPLSIVTFGITAFLINVVLLWGVSFVVPGFNIENFMTAVWGSLVLSLVSLFLHKLAEDKKD</sequence>